<dbReference type="Proteomes" id="UP000292052">
    <property type="component" value="Unassembled WGS sequence"/>
</dbReference>
<evidence type="ECO:0000313" key="2">
    <source>
        <dbReference type="EMBL" id="RZC32555.1"/>
    </source>
</evidence>
<feature type="region of interest" description="Disordered" evidence="1">
    <location>
        <begin position="94"/>
        <end position="142"/>
    </location>
</feature>
<name>A0A482VIG0_ASBVE</name>
<protein>
    <submittedName>
        <fullName evidence="2">Uncharacterized protein</fullName>
    </submittedName>
</protein>
<comment type="caution">
    <text evidence="2">The sequence shown here is derived from an EMBL/GenBank/DDBJ whole genome shotgun (WGS) entry which is preliminary data.</text>
</comment>
<evidence type="ECO:0000256" key="1">
    <source>
        <dbReference type="SAM" id="MobiDB-lite"/>
    </source>
</evidence>
<reference evidence="2 3" key="1">
    <citation type="submission" date="2017-03" db="EMBL/GenBank/DDBJ databases">
        <title>Genome of the blue death feigning beetle - Asbolus verrucosus.</title>
        <authorList>
            <person name="Rider S.D."/>
        </authorList>
    </citation>
    <scope>NUCLEOTIDE SEQUENCE [LARGE SCALE GENOMIC DNA]</scope>
    <source>
        <strain evidence="2">Butters</strain>
        <tissue evidence="2">Head and leg muscle</tissue>
    </source>
</reference>
<feature type="compositionally biased region" description="Basic and acidic residues" evidence="1">
    <location>
        <begin position="103"/>
        <end position="112"/>
    </location>
</feature>
<evidence type="ECO:0000313" key="3">
    <source>
        <dbReference type="Proteomes" id="UP000292052"/>
    </source>
</evidence>
<feature type="compositionally biased region" description="Basic residues" evidence="1">
    <location>
        <begin position="133"/>
        <end position="142"/>
    </location>
</feature>
<proteinExistence type="predicted"/>
<keyword evidence="3" id="KW-1185">Reference proteome</keyword>
<accession>A0A482VIG0</accession>
<dbReference type="AlphaFoldDB" id="A0A482VIG0"/>
<dbReference type="EMBL" id="QDEB01096285">
    <property type="protein sequence ID" value="RZC32555.1"/>
    <property type="molecule type" value="Genomic_DNA"/>
</dbReference>
<gene>
    <name evidence="2" type="ORF">BDFB_001635</name>
</gene>
<dbReference type="OrthoDB" id="10519036at2759"/>
<feature type="non-terminal residue" evidence="2">
    <location>
        <position position="1"/>
    </location>
</feature>
<organism evidence="2 3">
    <name type="scientific">Asbolus verrucosus</name>
    <name type="common">Desert ironclad beetle</name>
    <dbReference type="NCBI Taxonomy" id="1661398"/>
    <lineage>
        <taxon>Eukaryota</taxon>
        <taxon>Metazoa</taxon>
        <taxon>Ecdysozoa</taxon>
        <taxon>Arthropoda</taxon>
        <taxon>Hexapoda</taxon>
        <taxon>Insecta</taxon>
        <taxon>Pterygota</taxon>
        <taxon>Neoptera</taxon>
        <taxon>Endopterygota</taxon>
        <taxon>Coleoptera</taxon>
        <taxon>Polyphaga</taxon>
        <taxon>Cucujiformia</taxon>
        <taxon>Tenebrionidae</taxon>
        <taxon>Pimeliinae</taxon>
        <taxon>Asbolus</taxon>
    </lineage>
</organism>
<sequence length="142" mass="15266">RSRAARPVARRAAFSTYTDYRAALTTVLKKQLGVTLAAWSPSPVGRRRWWPSSPRAGIAPGALRASRAVTRGPLLASSSAALLPGGETCRCRGTGGVTQHLEAPARREEAAMQRRKRDSLPSLGNELGSGAPGRRRRRGRGR</sequence>